<dbReference type="InterPro" id="IPR036163">
    <property type="entry name" value="HMA_dom_sf"/>
</dbReference>
<organism evidence="2 3">
    <name type="scientific">Winogradskyella aquimaris</name>
    <dbReference type="NCBI Taxonomy" id="864074"/>
    <lineage>
        <taxon>Bacteria</taxon>
        <taxon>Pseudomonadati</taxon>
        <taxon>Bacteroidota</taxon>
        <taxon>Flavobacteriia</taxon>
        <taxon>Flavobacteriales</taxon>
        <taxon>Flavobacteriaceae</taxon>
        <taxon>Winogradskyella</taxon>
    </lineage>
</organism>
<accession>A0ABU5EPR7</accession>
<evidence type="ECO:0000313" key="2">
    <source>
        <dbReference type="EMBL" id="MDY2588459.1"/>
    </source>
</evidence>
<dbReference type="RefSeq" id="WP_320556806.1">
    <property type="nucleotide sequence ID" value="NZ_JAXDAE010000018.1"/>
</dbReference>
<dbReference type="PROSITE" id="PS50846">
    <property type="entry name" value="HMA_2"/>
    <property type="match status" value="1"/>
</dbReference>
<dbReference type="Gene3D" id="3.30.70.100">
    <property type="match status" value="1"/>
</dbReference>
<evidence type="ECO:0000313" key="3">
    <source>
        <dbReference type="Proteomes" id="UP001285855"/>
    </source>
</evidence>
<dbReference type="Pfam" id="PF00403">
    <property type="entry name" value="HMA"/>
    <property type="match status" value="1"/>
</dbReference>
<name>A0ABU5EPR7_9FLAO</name>
<sequence length="90" mass="9701">MENTTIKVQNLKCGGCANTIVTQLSKLEGISDVNVNNDTSEVNFNYGSDIAFKSVKTKLSDLGYPMAGEENSFPKKAKSFVSCAVGRMSK</sequence>
<evidence type="ECO:0000259" key="1">
    <source>
        <dbReference type="PROSITE" id="PS50846"/>
    </source>
</evidence>
<dbReference type="Proteomes" id="UP001285855">
    <property type="component" value="Unassembled WGS sequence"/>
</dbReference>
<dbReference type="InterPro" id="IPR006121">
    <property type="entry name" value="HMA_dom"/>
</dbReference>
<dbReference type="CDD" id="cd00371">
    <property type="entry name" value="HMA"/>
    <property type="match status" value="1"/>
</dbReference>
<proteinExistence type="predicted"/>
<keyword evidence="3" id="KW-1185">Reference proteome</keyword>
<feature type="domain" description="HMA" evidence="1">
    <location>
        <begin position="2"/>
        <end position="67"/>
    </location>
</feature>
<reference evidence="2 3" key="1">
    <citation type="submission" date="2023-11" db="EMBL/GenBank/DDBJ databases">
        <title>Winogradskyella pelagius sp. nov., isolated from coastal sediment.</title>
        <authorList>
            <person name="Li F."/>
        </authorList>
    </citation>
    <scope>NUCLEOTIDE SEQUENCE [LARGE SCALE GENOMIC DNA]</scope>
    <source>
        <strain evidence="2 3">KCTC 23502</strain>
    </source>
</reference>
<dbReference type="SUPFAM" id="SSF55008">
    <property type="entry name" value="HMA, heavy metal-associated domain"/>
    <property type="match status" value="1"/>
</dbReference>
<protein>
    <submittedName>
        <fullName evidence="2">Heavy-metal-associated domain-containing protein</fullName>
    </submittedName>
</protein>
<comment type="caution">
    <text evidence="2">The sequence shown here is derived from an EMBL/GenBank/DDBJ whole genome shotgun (WGS) entry which is preliminary data.</text>
</comment>
<gene>
    <name evidence="2" type="ORF">SNF14_14010</name>
</gene>
<dbReference type="EMBL" id="JAXDAE010000018">
    <property type="protein sequence ID" value="MDY2588459.1"/>
    <property type="molecule type" value="Genomic_DNA"/>
</dbReference>